<keyword evidence="3" id="KW-1185">Reference proteome</keyword>
<proteinExistence type="predicted"/>
<evidence type="ECO:0000313" key="3">
    <source>
        <dbReference type="Proteomes" id="UP001500420"/>
    </source>
</evidence>
<dbReference type="EMBL" id="BAAADV010000001">
    <property type="protein sequence ID" value="GAA0665908.1"/>
    <property type="molecule type" value="Genomic_DNA"/>
</dbReference>
<feature type="transmembrane region" description="Helical" evidence="1">
    <location>
        <begin position="43"/>
        <end position="70"/>
    </location>
</feature>
<protein>
    <submittedName>
        <fullName evidence="2">Uncharacterized protein</fullName>
    </submittedName>
</protein>
<keyword evidence="1" id="KW-0812">Transmembrane</keyword>
<evidence type="ECO:0000313" key="2">
    <source>
        <dbReference type="EMBL" id="GAA0665908.1"/>
    </source>
</evidence>
<reference evidence="2 3" key="1">
    <citation type="journal article" date="2019" name="Int. J. Syst. Evol. Microbiol.">
        <title>The Global Catalogue of Microorganisms (GCM) 10K type strain sequencing project: providing services to taxonomists for standard genome sequencing and annotation.</title>
        <authorList>
            <consortium name="The Broad Institute Genomics Platform"/>
            <consortium name="The Broad Institute Genome Sequencing Center for Infectious Disease"/>
            <person name="Wu L."/>
            <person name="Ma J."/>
        </authorList>
    </citation>
    <scope>NUCLEOTIDE SEQUENCE [LARGE SCALE GENOMIC DNA]</scope>
    <source>
        <strain evidence="2 3">JCM 16328</strain>
    </source>
</reference>
<sequence>MWQDFVFMAGSSLSVLFLAPTIRDASARVPLATSLPSMIVGGVYSMTFLTLGMTFSALGAAATCTMWSMIAALRSPESPLAGGIHQSDLLRGLQLFGADVRRWVDDLRGGDDRLQEFVVDPQSHDGFLPADD</sequence>
<evidence type="ECO:0000256" key="1">
    <source>
        <dbReference type="SAM" id="Phobius"/>
    </source>
</evidence>
<accession>A0AAV3T747</accession>
<name>A0AAV3T747_9EURY</name>
<gene>
    <name evidence="2" type="ORF">GCM10009020_08840</name>
</gene>
<keyword evidence="1" id="KW-0472">Membrane</keyword>
<organism evidence="2 3">
    <name type="scientific">Natronoarchaeum mannanilyticum</name>
    <dbReference type="NCBI Taxonomy" id="926360"/>
    <lineage>
        <taxon>Archaea</taxon>
        <taxon>Methanobacteriati</taxon>
        <taxon>Methanobacteriota</taxon>
        <taxon>Stenosarchaea group</taxon>
        <taxon>Halobacteria</taxon>
        <taxon>Halobacteriales</taxon>
        <taxon>Natronoarchaeaceae</taxon>
    </lineage>
</organism>
<dbReference type="Proteomes" id="UP001500420">
    <property type="component" value="Unassembled WGS sequence"/>
</dbReference>
<keyword evidence="1" id="KW-1133">Transmembrane helix</keyword>
<dbReference type="AlphaFoldDB" id="A0AAV3T747"/>
<comment type="caution">
    <text evidence="2">The sequence shown here is derived from an EMBL/GenBank/DDBJ whole genome shotgun (WGS) entry which is preliminary data.</text>
</comment>